<feature type="transmembrane region" description="Helical" evidence="10">
    <location>
        <begin position="56"/>
        <end position="74"/>
    </location>
</feature>
<evidence type="ECO:0000256" key="10">
    <source>
        <dbReference type="SAM" id="Phobius"/>
    </source>
</evidence>
<feature type="transmembrane region" description="Helical" evidence="10">
    <location>
        <begin position="279"/>
        <end position="298"/>
    </location>
</feature>
<gene>
    <name evidence="13" type="ORF">FYJ68_02880</name>
</gene>
<evidence type="ECO:0000313" key="13">
    <source>
        <dbReference type="EMBL" id="MST72057.1"/>
    </source>
</evidence>
<comment type="subcellular location">
    <subcellularLocation>
        <location evidence="1">Cell inner membrane</location>
        <topology evidence="1">Multi-pass membrane protein</topology>
    </subcellularLocation>
</comment>
<dbReference type="InterPro" id="IPR039421">
    <property type="entry name" value="Type_1_exporter"/>
</dbReference>
<dbReference type="GO" id="GO:0005886">
    <property type="term" value="C:plasma membrane"/>
    <property type="evidence" value="ECO:0007669"/>
    <property type="project" value="UniProtKB-SubCell"/>
</dbReference>
<dbReference type="GO" id="GO:0015421">
    <property type="term" value="F:ABC-type oligopeptide transporter activity"/>
    <property type="evidence" value="ECO:0007669"/>
    <property type="project" value="TreeGrafter"/>
</dbReference>
<proteinExistence type="inferred from homology"/>
<evidence type="ECO:0000256" key="1">
    <source>
        <dbReference type="ARBA" id="ARBA00004429"/>
    </source>
</evidence>
<dbReference type="InterPro" id="IPR003593">
    <property type="entry name" value="AAA+_ATPase"/>
</dbReference>
<dbReference type="InterPro" id="IPR036640">
    <property type="entry name" value="ABC1_TM_sf"/>
</dbReference>
<keyword evidence="14" id="KW-1185">Reference proteome</keyword>
<feature type="domain" description="ABC transmembrane type-1" evidence="12">
    <location>
        <begin position="17"/>
        <end position="299"/>
    </location>
</feature>
<sequence>MTELLSRFLGPYRGKVVLAVTTKFVEVLFDLLTPVIVARMIDRGIANGDVGLVERYALLLVLFAALGYCFTLVCQKMAALVSQGSGTDMRNAVFRRICSLSAADVDALGGDSLVTRVTNDVNQVQVAVALGIRQLVRWPLLAIGSIVAACLIDPSLGSILLGCMAVVCLVFWLVMSRSVPLFQRMQEGLERITLIVREALSGVRVIRAFRRESFESHRFHQASDEQTRSAVRAGTLGAVLNPATLIALDLGIVAILWSGSFRIQAGTLTQGEIVAFVNYMTQTLLAVAYVANLVVTFTRGAASGERVMQVLHREPSVTDGSATQLALPPAGKAPALELRGVGFSYADSSRPALDGVTLKVAEGGTLGIIGGTGSGKSSLANLLPRLYDATEGSVLVLGTDVREYPLEQLREVVSLVPQRASLVSGTIRSNLLWRRPQATDDELWEALRLAQAADFVAQKQHGLDEPVEARGMNFSGGQRQRLTIARALVGHPRVLVLDDSASALDFATDARLRAALSTLPETATVIISQRVSAVMGADQILVLDHGRKAGLGTHHDLLSSCGLYREIVESQLSREEAMR</sequence>
<name>A0A6N7X9G5_9ACTN</name>
<dbReference type="PROSITE" id="PS50929">
    <property type="entry name" value="ABC_TM1F"/>
    <property type="match status" value="1"/>
</dbReference>
<dbReference type="InterPro" id="IPR027417">
    <property type="entry name" value="P-loop_NTPase"/>
</dbReference>
<dbReference type="SUPFAM" id="SSF90123">
    <property type="entry name" value="ABC transporter transmembrane region"/>
    <property type="match status" value="1"/>
</dbReference>
<keyword evidence="5" id="KW-0547">Nucleotide-binding</keyword>
<evidence type="ECO:0000256" key="3">
    <source>
        <dbReference type="ARBA" id="ARBA00022475"/>
    </source>
</evidence>
<dbReference type="SUPFAM" id="SSF52540">
    <property type="entry name" value="P-loop containing nucleoside triphosphate hydrolases"/>
    <property type="match status" value="1"/>
</dbReference>
<dbReference type="PANTHER" id="PTHR43394">
    <property type="entry name" value="ATP-DEPENDENT PERMEASE MDL1, MITOCHONDRIAL"/>
    <property type="match status" value="1"/>
</dbReference>
<dbReference type="Gene3D" id="3.40.50.300">
    <property type="entry name" value="P-loop containing nucleotide triphosphate hydrolases"/>
    <property type="match status" value="1"/>
</dbReference>
<feature type="transmembrane region" description="Helical" evidence="10">
    <location>
        <begin position="238"/>
        <end position="259"/>
    </location>
</feature>
<evidence type="ECO:0000256" key="8">
    <source>
        <dbReference type="ARBA" id="ARBA00023136"/>
    </source>
</evidence>
<dbReference type="InterPro" id="IPR017871">
    <property type="entry name" value="ABC_transporter-like_CS"/>
</dbReference>
<keyword evidence="3" id="KW-1003">Cell membrane</keyword>
<evidence type="ECO:0000256" key="5">
    <source>
        <dbReference type="ARBA" id="ARBA00022741"/>
    </source>
</evidence>
<dbReference type="Pfam" id="PF00005">
    <property type="entry name" value="ABC_tran"/>
    <property type="match status" value="1"/>
</dbReference>
<comment type="similarity">
    <text evidence="9">Belongs to the ABC transporter superfamily. Siderophore-Fe(3+) uptake transporter (SIUT) (TC 3.A.1.21) family.</text>
</comment>
<dbReference type="PANTHER" id="PTHR43394:SF1">
    <property type="entry name" value="ATP-BINDING CASSETTE SUB-FAMILY B MEMBER 10, MITOCHONDRIAL"/>
    <property type="match status" value="1"/>
</dbReference>
<evidence type="ECO:0000313" key="14">
    <source>
        <dbReference type="Proteomes" id="UP000469325"/>
    </source>
</evidence>
<dbReference type="GO" id="GO:0016887">
    <property type="term" value="F:ATP hydrolysis activity"/>
    <property type="evidence" value="ECO:0007669"/>
    <property type="project" value="InterPro"/>
</dbReference>
<evidence type="ECO:0000256" key="2">
    <source>
        <dbReference type="ARBA" id="ARBA00022448"/>
    </source>
</evidence>
<keyword evidence="6 13" id="KW-0067">ATP-binding</keyword>
<evidence type="ECO:0000256" key="9">
    <source>
        <dbReference type="ARBA" id="ARBA00023455"/>
    </source>
</evidence>
<feature type="transmembrane region" description="Helical" evidence="10">
    <location>
        <begin position="135"/>
        <end position="152"/>
    </location>
</feature>
<dbReference type="PROSITE" id="PS50893">
    <property type="entry name" value="ABC_TRANSPORTER_2"/>
    <property type="match status" value="1"/>
</dbReference>
<dbReference type="AlphaFoldDB" id="A0A6N7X9G5"/>
<dbReference type="Gene3D" id="1.20.1560.10">
    <property type="entry name" value="ABC transporter type 1, transmembrane domain"/>
    <property type="match status" value="1"/>
</dbReference>
<keyword evidence="4 10" id="KW-0812">Transmembrane</keyword>
<dbReference type="Pfam" id="PF00664">
    <property type="entry name" value="ABC_membrane"/>
    <property type="match status" value="1"/>
</dbReference>
<evidence type="ECO:0000259" key="12">
    <source>
        <dbReference type="PROSITE" id="PS50929"/>
    </source>
</evidence>
<dbReference type="SMART" id="SM00382">
    <property type="entry name" value="AAA"/>
    <property type="match status" value="1"/>
</dbReference>
<dbReference type="CDD" id="cd18548">
    <property type="entry name" value="ABC_6TM_Tm287_like"/>
    <property type="match status" value="1"/>
</dbReference>
<keyword evidence="2" id="KW-0813">Transport</keyword>
<keyword evidence="7 10" id="KW-1133">Transmembrane helix</keyword>
<dbReference type="EMBL" id="VUNC01000002">
    <property type="protein sequence ID" value="MST72057.1"/>
    <property type="molecule type" value="Genomic_DNA"/>
</dbReference>
<feature type="transmembrane region" description="Helical" evidence="10">
    <location>
        <begin position="158"/>
        <end position="175"/>
    </location>
</feature>
<evidence type="ECO:0000259" key="11">
    <source>
        <dbReference type="PROSITE" id="PS50893"/>
    </source>
</evidence>
<feature type="domain" description="ABC transporter" evidence="11">
    <location>
        <begin position="336"/>
        <end position="570"/>
    </location>
</feature>
<organism evidence="13 14">
    <name type="scientific">Olsenella porci</name>
    <dbReference type="NCBI Taxonomy" id="2652279"/>
    <lineage>
        <taxon>Bacteria</taxon>
        <taxon>Bacillati</taxon>
        <taxon>Actinomycetota</taxon>
        <taxon>Coriobacteriia</taxon>
        <taxon>Coriobacteriales</taxon>
        <taxon>Atopobiaceae</taxon>
        <taxon>Olsenella</taxon>
    </lineage>
</organism>
<dbReference type="Proteomes" id="UP000469325">
    <property type="component" value="Unassembled WGS sequence"/>
</dbReference>
<reference evidence="13 14" key="1">
    <citation type="submission" date="2019-08" db="EMBL/GenBank/DDBJ databases">
        <title>In-depth cultivation of the pig gut microbiome towards novel bacterial diversity and tailored functional studies.</title>
        <authorList>
            <person name="Wylensek D."/>
            <person name="Hitch T.C.A."/>
            <person name="Clavel T."/>
        </authorList>
    </citation>
    <scope>NUCLEOTIDE SEQUENCE [LARGE SCALE GENOMIC DNA]</scope>
    <source>
        <strain evidence="13 14">CA-Schmier-601-WT-1</strain>
    </source>
</reference>
<protein>
    <submittedName>
        <fullName evidence="13">ABC transporter ATP-binding protein</fullName>
    </submittedName>
</protein>
<evidence type="ECO:0000256" key="4">
    <source>
        <dbReference type="ARBA" id="ARBA00022692"/>
    </source>
</evidence>
<dbReference type="GO" id="GO:0005524">
    <property type="term" value="F:ATP binding"/>
    <property type="evidence" value="ECO:0007669"/>
    <property type="project" value="UniProtKB-KW"/>
</dbReference>
<evidence type="ECO:0000256" key="6">
    <source>
        <dbReference type="ARBA" id="ARBA00022840"/>
    </source>
</evidence>
<dbReference type="InterPro" id="IPR003439">
    <property type="entry name" value="ABC_transporter-like_ATP-bd"/>
</dbReference>
<dbReference type="FunFam" id="3.40.50.300:FF:000221">
    <property type="entry name" value="Multidrug ABC transporter ATP-binding protein"/>
    <property type="match status" value="1"/>
</dbReference>
<keyword evidence="8 10" id="KW-0472">Membrane</keyword>
<dbReference type="RefSeq" id="WP_326832181.1">
    <property type="nucleotide sequence ID" value="NZ_VUNC01000002.1"/>
</dbReference>
<dbReference type="PROSITE" id="PS00211">
    <property type="entry name" value="ABC_TRANSPORTER_1"/>
    <property type="match status" value="1"/>
</dbReference>
<dbReference type="InterPro" id="IPR011527">
    <property type="entry name" value="ABC1_TM_dom"/>
</dbReference>
<evidence type="ECO:0000256" key="7">
    <source>
        <dbReference type="ARBA" id="ARBA00022989"/>
    </source>
</evidence>
<comment type="caution">
    <text evidence="13">The sequence shown here is derived from an EMBL/GenBank/DDBJ whole genome shotgun (WGS) entry which is preliminary data.</text>
</comment>
<accession>A0A6N7X9G5</accession>